<protein>
    <submittedName>
        <fullName evidence="1">Uncharacterized protein</fullName>
    </submittedName>
</protein>
<dbReference type="EMBL" id="JARBHB010000004">
    <property type="protein sequence ID" value="KAJ8886654.1"/>
    <property type="molecule type" value="Genomic_DNA"/>
</dbReference>
<name>A0ABQ9HQL1_9NEOP</name>
<evidence type="ECO:0000313" key="2">
    <source>
        <dbReference type="Proteomes" id="UP001159363"/>
    </source>
</evidence>
<gene>
    <name evidence="1" type="ORF">PR048_012866</name>
</gene>
<accession>A0ABQ9HQL1</accession>
<proteinExistence type="predicted"/>
<reference evidence="1 2" key="1">
    <citation type="submission" date="2023-02" db="EMBL/GenBank/DDBJ databases">
        <title>LHISI_Scaffold_Assembly.</title>
        <authorList>
            <person name="Stuart O.P."/>
            <person name="Cleave R."/>
            <person name="Magrath M.J.L."/>
            <person name="Mikheyev A.S."/>
        </authorList>
    </citation>
    <scope>NUCLEOTIDE SEQUENCE [LARGE SCALE GENOMIC DNA]</scope>
    <source>
        <strain evidence="1">Daus_M_001</strain>
        <tissue evidence="1">Leg muscle</tissue>
    </source>
</reference>
<organism evidence="1 2">
    <name type="scientific">Dryococelus australis</name>
    <dbReference type="NCBI Taxonomy" id="614101"/>
    <lineage>
        <taxon>Eukaryota</taxon>
        <taxon>Metazoa</taxon>
        <taxon>Ecdysozoa</taxon>
        <taxon>Arthropoda</taxon>
        <taxon>Hexapoda</taxon>
        <taxon>Insecta</taxon>
        <taxon>Pterygota</taxon>
        <taxon>Neoptera</taxon>
        <taxon>Polyneoptera</taxon>
        <taxon>Phasmatodea</taxon>
        <taxon>Verophasmatodea</taxon>
        <taxon>Anareolatae</taxon>
        <taxon>Phasmatidae</taxon>
        <taxon>Eurycanthinae</taxon>
        <taxon>Dryococelus</taxon>
    </lineage>
</organism>
<comment type="caution">
    <text evidence="1">The sequence shown here is derived from an EMBL/GenBank/DDBJ whole genome shotgun (WGS) entry which is preliminary data.</text>
</comment>
<evidence type="ECO:0000313" key="1">
    <source>
        <dbReference type="EMBL" id="KAJ8886654.1"/>
    </source>
</evidence>
<sequence>MGCSKQLSVQVPKEEKPLTERILKKMKFSTTASDITLDYGNCSDSSCASSVISGICSQPQVNTVIKSEPSNLNSFIIKDVMKAGIIWSLQVVCRKITIASASSLGEDKASYVIVHGLAPYISAECAKWP</sequence>
<keyword evidence="2" id="KW-1185">Reference proteome</keyword>
<dbReference type="Proteomes" id="UP001159363">
    <property type="component" value="Chromosome X"/>
</dbReference>